<gene>
    <name evidence="3" type="primary">LOC106053280</name>
</gene>
<accession>A0A9W2YAB8</accession>
<sequence length="827" mass="94794">MTSLELVRHPDTPREAPNDWGTGRRGAESLWIPRAPTFHHTGFPLEHHYQLTSLKLSAVRDNDELIPRPQSVNVIEKAINKPFPAEHPFASHIEKFALIPKFDSPQDPKRGVAARRKPISNEMPANPYDTIVVKKTKGFPYREEIQFLPSDTNKDPLYWQGEHFFDQQSKIHGNRLQYYPTPIKQIAPNLQERPPEYQVSERSENVLRNLERDQWLTTHNLNYTGLGPANPMCLDNLECKNVSFFKTGLWDDNLYPCSVNTFDPARPMEGRLRKLFAPKHPEQIYIESGFTSTPVKRKKNKNEIEEDRLLNGRDYVNLPEDFNKNNLNEIVSCPQQPGFANVDTSEPQQESGRTGEATQRDEVVYLSELEKEMQKSVQQIEAQNRWKLLESSTPKHDISQLRVKYNILKDKEMPTAFYRHEGKYNEERAGLYKTSYDPQQLAYSMNAQRLSGGTLFNTSLSHVDASQYPTVLWDENEAALRDSNTVVFKNNELSGDRPSTGDMLDPYNETVALQRAALQPDVATANPRVQEGEFILRDSVYGGYHNTKKFLQENKLEKNIRIDPSFVMSKENQNLERVREKAAPRNKPVRTGSLKVVHFSDKVNVGNMHVNVPVKIEESFITPLTKQEGEELASAFGHDKITSLSYTETKKQGPQSINDLKGDCRNLAENLLGSPAVPTVIARNTTMALKPEFVNFTRKPQRNATSVSEMADQFRSLSTNFLPTGLKNASSMSTSYSSQFPYYDLSEKKDRRFDWEPGKGHLKPQSCLMDLQDSFIKSEVHKRFHHQFPEIAPDHRINVNSDIHHRKRTILSNPSLAFEQIWQAEEC</sequence>
<keyword evidence="2" id="KW-1185">Reference proteome</keyword>
<dbReference type="PANTHER" id="PTHR31393">
    <property type="entry name" value="C5ORF31"/>
    <property type="match status" value="1"/>
</dbReference>
<feature type="compositionally biased region" description="Basic and acidic residues" evidence="1">
    <location>
        <begin position="1"/>
        <end position="17"/>
    </location>
</feature>
<evidence type="ECO:0000313" key="3">
    <source>
        <dbReference type="RefSeq" id="XP_055859540.1"/>
    </source>
</evidence>
<proteinExistence type="predicted"/>
<dbReference type="GeneID" id="106053280"/>
<dbReference type="AlphaFoldDB" id="A0A9W2YAB8"/>
<dbReference type="Pfam" id="PF15093">
    <property type="entry name" value="SPMIP4-like"/>
    <property type="match status" value="1"/>
</dbReference>
<evidence type="ECO:0000313" key="2">
    <source>
        <dbReference type="Proteomes" id="UP001165740"/>
    </source>
</evidence>
<dbReference type="OMA" id="RTERMIS"/>
<dbReference type="PANTHER" id="PTHR31393:SF2">
    <property type="entry name" value="CHROMOSOME 7 OPEN READING FRAME 31"/>
    <property type="match status" value="1"/>
</dbReference>
<dbReference type="RefSeq" id="XP_055859540.1">
    <property type="nucleotide sequence ID" value="XM_056003565.1"/>
</dbReference>
<organism evidence="2 3">
    <name type="scientific">Biomphalaria glabrata</name>
    <name type="common">Bloodfluke planorb</name>
    <name type="synonym">Freshwater snail</name>
    <dbReference type="NCBI Taxonomy" id="6526"/>
    <lineage>
        <taxon>Eukaryota</taxon>
        <taxon>Metazoa</taxon>
        <taxon>Spiralia</taxon>
        <taxon>Lophotrochozoa</taxon>
        <taxon>Mollusca</taxon>
        <taxon>Gastropoda</taxon>
        <taxon>Heterobranchia</taxon>
        <taxon>Euthyneura</taxon>
        <taxon>Panpulmonata</taxon>
        <taxon>Hygrophila</taxon>
        <taxon>Lymnaeoidea</taxon>
        <taxon>Planorbidae</taxon>
        <taxon>Biomphalaria</taxon>
    </lineage>
</organism>
<name>A0A9W2YAB8_BIOGL</name>
<dbReference type="InterPro" id="IPR027886">
    <property type="entry name" value="SPMIP4"/>
</dbReference>
<dbReference type="OrthoDB" id="10040207at2759"/>
<evidence type="ECO:0000256" key="1">
    <source>
        <dbReference type="SAM" id="MobiDB-lite"/>
    </source>
</evidence>
<reference evidence="3" key="1">
    <citation type="submission" date="2025-08" db="UniProtKB">
        <authorList>
            <consortium name="RefSeq"/>
        </authorList>
    </citation>
    <scope>IDENTIFICATION</scope>
</reference>
<feature type="region of interest" description="Disordered" evidence="1">
    <location>
        <begin position="1"/>
        <end position="24"/>
    </location>
</feature>
<protein>
    <submittedName>
        <fullName evidence="3">Uncharacterized protein LOC106053280 isoform X1</fullName>
    </submittedName>
</protein>
<dbReference type="GO" id="GO:0005813">
    <property type="term" value="C:centrosome"/>
    <property type="evidence" value="ECO:0007669"/>
    <property type="project" value="TreeGrafter"/>
</dbReference>
<dbReference type="Proteomes" id="UP001165740">
    <property type="component" value="Chromosome 11"/>
</dbReference>